<evidence type="ECO:0000256" key="2">
    <source>
        <dbReference type="ARBA" id="ARBA00022980"/>
    </source>
</evidence>
<gene>
    <name evidence="7" type="ORF">WN55_02331</name>
</gene>
<accession>A0A154PJ61</accession>
<dbReference type="InterPro" id="IPR009027">
    <property type="entry name" value="Ribosomal_bL9/RNase_H1_N"/>
</dbReference>
<name>A0A154PJ61_DUFNO</name>
<dbReference type="GO" id="GO:0006412">
    <property type="term" value="P:translation"/>
    <property type="evidence" value="ECO:0007669"/>
    <property type="project" value="InterPro"/>
</dbReference>
<sequence>YIIISNKLINMLHYAKLCVNHLKTQSTTLLASHVNLLEQQSRNTFILKRRYPVPLYKKNQRPHKLTHKYFIYDLVENTVTKRPLNIDMILVENVKDIGRKGEKISVQSEKAYNNFLLPKLAVYATPENMEKYYIKPEDFNVDKDTQSSQFVNRTISVLSQIYVKIMISKDVPWTLEKWHVRVCFRRIGIIVPEDAITMPNKSISGPNLDLENKEFYVTLKINNHEEVKVRCRIYHWNNDISQETKYWGTPSVAIFPEDQEILDSLPKPYSNKSQKTDNAE</sequence>
<dbReference type="GO" id="GO:1990904">
    <property type="term" value="C:ribonucleoprotein complex"/>
    <property type="evidence" value="ECO:0007669"/>
    <property type="project" value="UniProtKB-KW"/>
</dbReference>
<dbReference type="EMBL" id="KQ434905">
    <property type="protein sequence ID" value="KZC11240.1"/>
    <property type="molecule type" value="Genomic_DNA"/>
</dbReference>
<dbReference type="GO" id="GO:0005840">
    <property type="term" value="C:ribosome"/>
    <property type="evidence" value="ECO:0007669"/>
    <property type="project" value="UniProtKB-KW"/>
</dbReference>
<dbReference type="OrthoDB" id="5555409at2759"/>
<dbReference type="STRING" id="178035.A0A154PJ61"/>
<keyword evidence="8" id="KW-1185">Reference proteome</keyword>
<evidence type="ECO:0000313" key="8">
    <source>
        <dbReference type="Proteomes" id="UP000076502"/>
    </source>
</evidence>
<dbReference type="AlphaFoldDB" id="A0A154PJ61"/>
<evidence type="ECO:0000256" key="4">
    <source>
        <dbReference type="ARBA" id="ARBA00035194"/>
    </source>
</evidence>
<dbReference type="InterPro" id="IPR000244">
    <property type="entry name" value="Ribosomal_bL9"/>
</dbReference>
<evidence type="ECO:0000256" key="1">
    <source>
        <dbReference type="ARBA" id="ARBA00010605"/>
    </source>
</evidence>
<protein>
    <recommendedName>
        <fullName evidence="4">Large ribosomal subunit protein bL9m</fullName>
    </recommendedName>
    <alternativeName>
        <fullName evidence="5">39S ribosomal protein L9, mitochondrial</fullName>
    </alternativeName>
</protein>
<dbReference type="Proteomes" id="UP000076502">
    <property type="component" value="Unassembled WGS sequence"/>
</dbReference>
<feature type="domain" description="Ribosomal protein L9" evidence="6">
    <location>
        <begin position="88"/>
        <end position="132"/>
    </location>
</feature>
<dbReference type="InterPro" id="IPR020070">
    <property type="entry name" value="Ribosomal_bL9_N"/>
</dbReference>
<feature type="non-terminal residue" evidence="7">
    <location>
        <position position="1"/>
    </location>
</feature>
<organism evidence="7 8">
    <name type="scientific">Dufourea novaeangliae</name>
    <name type="common">Sweat bee</name>
    <dbReference type="NCBI Taxonomy" id="178035"/>
    <lineage>
        <taxon>Eukaryota</taxon>
        <taxon>Metazoa</taxon>
        <taxon>Ecdysozoa</taxon>
        <taxon>Arthropoda</taxon>
        <taxon>Hexapoda</taxon>
        <taxon>Insecta</taxon>
        <taxon>Pterygota</taxon>
        <taxon>Neoptera</taxon>
        <taxon>Endopterygota</taxon>
        <taxon>Hymenoptera</taxon>
        <taxon>Apocrita</taxon>
        <taxon>Aculeata</taxon>
        <taxon>Apoidea</taxon>
        <taxon>Anthophila</taxon>
        <taxon>Halictidae</taxon>
        <taxon>Rophitinae</taxon>
        <taxon>Dufourea</taxon>
    </lineage>
</organism>
<comment type="similarity">
    <text evidence="1">Belongs to the bacterial ribosomal protein bL9 family.</text>
</comment>
<dbReference type="InterPro" id="IPR036935">
    <property type="entry name" value="Ribosomal_bL9_N_sf"/>
</dbReference>
<keyword evidence="3" id="KW-0687">Ribonucleoprotein</keyword>
<dbReference type="GO" id="GO:0003735">
    <property type="term" value="F:structural constituent of ribosome"/>
    <property type="evidence" value="ECO:0007669"/>
    <property type="project" value="InterPro"/>
</dbReference>
<evidence type="ECO:0000256" key="3">
    <source>
        <dbReference type="ARBA" id="ARBA00023274"/>
    </source>
</evidence>
<keyword evidence="2 7" id="KW-0689">Ribosomal protein</keyword>
<dbReference type="SUPFAM" id="SSF55658">
    <property type="entry name" value="L9 N-domain-like"/>
    <property type="match status" value="1"/>
</dbReference>
<evidence type="ECO:0000313" key="7">
    <source>
        <dbReference type="EMBL" id="KZC11240.1"/>
    </source>
</evidence>
<evidence type="ECO:0000256" key="5">
    <source>
        <dbReference type="ARBA" id="ARBA00035381"/>
    </source>
</evidence>
<dbReference type="Pfam" id="PF01281">
    <property type="entry name" value="Ribosomal_L9_N"/>
    <property type="match status" value="1"/>
</dbReference>
<proteinExistence type="inferred from homology"/>
<evidence type="ECO:0000259" key="6">
    <source>
        <dbReference type="Pfam" id="PF01281"/>
    </source>
</evidence>
<reference evidence="7 8" key="1">
    <citation type="submission" date="2015-07" db="EMBL/GenBank/DDBJ databases">
        <title>The genome of Dufourea novaeangliae.</title>
        <authorList>
            <person name="Pan H."/>
            <person name="Kapheim K."/>
        </authorList>
    </citation>
    <scope>NUCLEOTIDE SEQUENCE [LARGE SCALE GENOMIC DNA]</scope>
    <source>
        <strain evidence="7">0120121106</strain>
        <tissue evidence="7">Whole body</tissue>
    </source>
</reference>
<dbReference type="Gene3D" id="3.40.5.10">
    <property type="entry name" value="Ribosomal protein L9, N-terminal domain"/>
    <property type="match status" value="1"/>
</dbReference>
<dbReference type="PANTHER" id="PTHR21368">
    <property type="entry name" value="50S RIBOSOMAL PROTEIN L9"/>
    <property type="match status" value="1"/>
</dbReference>